<evidence type="ECO:0008006" key="4">
    <source>
        <dbReference type="Google" id="ProtNLM"/>
    </source>
</evidence>
<feature type="transmembrane region" description="Helical" evidence="1">
    <location>
        <begin position="64"/>
        <end position="86"/>
    </location>
</feature>
<evidence type="ECO:0000313" key="3">
    <source>
        <dbReference type="Proteomes" id="UP000521922"/>
    </source>
</evidence>
<keyword evidence="1" id="KW-0472">Membrane</keyword>
<feature type="transmembrane region" description="Helical" evidence="1">
    <location>
        <begin position="106"/>
        <end position="133"/>
    </location>
</feature>
<feature type="transmembrane region" description="Helical" evidence="1">
    <location>
        <begin position="198"/>
        <end position="221"/>
    </location>
</feature>
<feature type="transmembrane region" description="Helical" evidence="1">
    <location>
        <begin position="318"/>
        <end position="339"/>
    </location>
</feature>
<keyword evidence="1" id="KW-0812">Transmembrane</keyword>
<feature type="transmembrane region" description="Helical" evidence="1">
    <location>
        <begin position="227"/>
        <end position="260"/>
    </location>
</feature>
<feature type="transmembrane region" description="Helical" evidence="1">
    <location>
        <begin position="405"/>
        <end position="423"/>
    </location>
</feature>
<dbReference type="EMBL" id="JACCBB010000001">
    <property type="protein sequence ID" value="NYD23566.1"/>
    <property type="molecule type" value="Genomic_DNA"/>
</dbReference>
<name>A0A7Y9DN82_9ACTN</name>
<organism evidence="2 3">
    <name type="scientific">Kineococcus aurantiacus</name>
    <dbReference type="NCBI Taxonomy" id="37633"/>
    <lineage>
        <taxon>Bacteria</taxon>
        <taxon>Bacillati</taxon>
        <taxon>Actinomycetota</taxon>
        <taxon>Actinomycetes</taxon>
        <taxon>Kineosporiales</taxon>
        <taxon>Kineosporiaceae</taxon>
        <taxon>Kineococcus</taxon>
    </lineage>
</organism>
<dbReference type="Proteomes" id="UP000521922">
    <property type="component" value="Unassembled WGS sequence"/>
</dbReference>
<proteinExistence type="predicted"/>
<accession>A0A7Y9DN82</accession>
<comment type="caution">
    <text evidence="2">The sequence shown here is derived from an EMBL/GenBank/DDBJ whole genome shotgun (WGS) entry which is preliminary data.</text>
</comment>
<sequence>MRLWWSLARHGATGSRLPTALAVLAFAVTTWAVLTVAGGVRAFAARADLPGAGADAATYPFLSWVAVALLVVPTATLGAAAARLTIARRDERLARLRLAGATTAQIGAVALLDAGAQALVGALLGVLLDVAALPAVALLRFQGRPFDVAELRLGAGAVLLVVVAVLLVALVSSAVSLRRVAITPLGVAQRLPQEGLSWARVLPVLLLGGGFVAAFNASSVLFGVGQAFAVLVLVALLAGAFAVFNLVGPLLVSLLGRVLAARARSVETLLAARRMGEDPRSVWRSVGGVSLVTFVAGCLSVAPGLAAGGEGGDLATDIGTGSAVTLVVCAVLAAVSTGVTQASRVLDSRARYRTLHLSGTDVAVLHAARSRETWVPLLVTMGGAAALSLLVVSPVLGLLGEAPAGVLRFAGCALGGAALVLLASRASRPLVRACATSP</sequence>
<gene>
    <name evidence="2" type="ORF">BJ968_003106</name>
</gene>
<feature type="transmembrane region" description="Helical" evidence="1">
    <location>
        <begin position="281"/>
        <end position="306"/>
    </location>
</feature>
<keyword evidence="3" id="KW-1185">Reference proteome</keyword>
<evidence type="ECO:0000313" key="2">
    <source>
        <dbReference type="EMBL" id="NYD23566.1"/>
    </source>
</evidence>
<protein>
    <recommendedName>
        <fullName evidence="4">FtsX-like permease family protein</fullName>
    </recommendedName>
</protein>
<dbReference type="RefSeq" id="WP_179753385.1">
    <property type="nucleotide sequence ID" value="NZ_BAAAGN010000016.1"/>
</dbReference>
<feature type="transmembrane region" description="Helical" evidence="1">
    <location>
        <begin position="153"/>
        <end position="177"/>
    </location>
</feature>
<feature type="transmembrane region" description="Helical" evidence="1">
    <location>
        <begin position="374"/>
        <end position="399"/>
    </location>
</feature>
<evidence type="ECO:0000256" key="1">
    <source>
        <dbReference type="SAM" id="Phobius"/>
    </source>
</evidence>
<feature type="transmembrane region" description="Helical" evidence="1">
    <location>
        <begin position="21"/>
        <end position="44"/>
    </location>
</feature>
<keyword evidence="1" id="KW-1133">Transmembrane helix</keyword>
<reference evidence="2 3" key="1">
    <citation type="submission" date="2020-07" db="EMBL/GenBank/DDBJ databases">
        <title>Sequencing the genomes of 1000 actinobacteria strains.</title>
        <authorList>
            <person name="Klenk H.-P."/>
        </authorList>
    </citation>
    <scope>NUCLEOTIDE SEQUENCE [LARGE SCALE GENOMIC DNA]</scope>
    <source>
        <strain evidence="2 3">DSM 7487</strain>
    </source>
</reference>
<dbReference type="AlphaFoldDB" id="A0A7Y9DN82"/>